<protein>
    <recommendedName>
        <fullName evidence="2">Integrase core domain-containing protein</fullName>
    </recommendedName>
</protein>
<reference evidence="3 4" key="1">
    <citation type="submission" date="2018-06" db="EMBL/GenBank/DDBJ databases">
        <title>A transcriptomic atlas of mushroom development highlights an independent origin of complex multicellularity.</title>
        <authorList>
            <consortium name="DOE Joint Genome Institute"/>
            <person name="Krizsan K."/>
            <person name="Almasi E."/>
            <person name="Merenyi Z."/>
            <person name="Sahu N."/>
            <person name="Viragh M."/>
            <person name="Koszo T."/>
            <person name="Mondo S."/>
            <person name="Kiss B."/>
            <person name="Balint B."/>
            <person name="Kues U."/>
            <person name="Barry K."/>
            <person name="Hegedus J.C."/>
            <person name="Henrissat B."/>
            <person name="Johnson J."/>
            <person name="Lipzen A."/>
            <person name="Ohm R."/>
            <person name="Nagy I."/>
            <person name="Pangilinan J."/>
            <person name="Yan J."/>
            <person name="Xiong Y."/>
            <person name="Grigoriev I.V."/>
            <person name="Hibbett D.S."/>
            <person name="Nagy L.G."/>
        </authorList>
    </citation>
    <scope>NUCLEOTIDE SEQUENCE [LARGE SCALE GENOMIC DNA]</scope>
    <source>
        <strain evidence="3 4">SZMC22713</strain>
    </source>
</reference>
<proteinExistence type="predicted"/>
<name>A0A4Y7PTY7_9AGAM</name>
<keyword evidence="4" id="KW-1185">Reference proteome</keyword>
<feature type="domain" description="Integrase core" evidence="2">
    <location>
        <begin position="163"/>
        <end position="339"/>
    </location>
</feature>
<evidence type="ECO:0000259" key="2">
    <source>
        <dbReference type="Pfam" id="PF24764"/>
    </source>
</evidence>
<dbReference type="OrthoDB" id="5946233at2759"/>
<sequence length="544" mass="63149">MNSEQSLSYAISVVMPRVNNNSRGKNGHLEIPPEEWLREKIDRYYHMGIGDTEMLPLLKDLPEFKSNGWGLGLTTLKSLRKKWGYQGTRQQHHTVDSIKEAAAAVRRRYPLAGERDMKMHLQKEHKMKVPKRVINAYFQMYEPEGIKQRKARKLKRKRFWAAGVNDLWAFDQHDKWQRFGLWLHTGIEPFTGKIFYIRVWWTNKNPRLIANYYLDVVKELGFMPLVTQSDPGSENYGIANAHTALRHYHDPSLKGTLQHRWMRSKKNVKPEITWSQMRRRFTPGFENILEVGIDNGWYDPDEPLETLVFRWTIIPWLQGELDDWVVRHNSTAPRADKNKVLPHGRPDILFEHAHMNGCLNFKVTVDPNAITEMRRLYAPPENQVLQLVPPAFDKLARQFYHDLGSPEINSESVWGVYYDLLQLFVAWEDMDEVQLAIEAVLDEADEQPMEKLPDLRELRNGDEVVGPDGYYYMGGVDKGFVGRGDTVEGLQTGGGIHEIQADGQSKAERRLAAIREQELSSDEELYVKFSDESNSEDESNNEDE</sequence>
<accession>A0A4Y7PTY7</accession>
<dbReference type="Proteomes" id="UP000294933">
    <property type="component" value="Unassembled WGS sequence"/>
</dbReference>
<feature type="compositionally biased region" description="Acidic residues" evidence="1">
    <location>
        <begin position="533"/>
        <end position="544"/>
    </location>
</feature>
<dbReference type="PANTHER" id="PTHR46177:SF1">
    <property type="entry name" value="INTEGRASE CATALYTIC DOMAIN-CONTAINING PROTEIN"/>
    <property type="match status" value="1"/>
</dbReference>
<evidence type="ECO:0000256" key="1">
    <source>
        <dbReference type="SAM" id="MobiDB-lite"/>
    </source>
</evidence>
<evidence type="ECO:0000313" key="4">
    <source>
        <dbReference type="Proteomes" id="UP000294933"/>
    </source>
</evidence>
<dbReference type="PANTHER" id="PTHR46177">
    <property type="entry name" value="INTEGRASE CATALYTIC DOMAIN-CONTAINING PROTEIN"/>
    <property type="match status" value="1"/>
</dbReference>
<dbReference type="InterPro" id="IPR058913">
    <property type="entry name" value="Integrase_dom_put"/>
</dbReference>
<gene>
    <name evidence="3" type="ORF">BD410DRAFT_842775</name>
</gene>
<feature type="region of interest" description="Disordered" evidence="1">
    <location>
        <begin position="522"/>
        <end position="544"/>
    </location>
</feature>
<dbReference type="Pfam" id="PF24764">
    <property type="entry name" value="rva_4"/>
    <property type="match status" value="1"/>
</dbReference>
<organism evidence="3 4">
    <name type="scientific">Rickenella mellea</name>
    <dbReference type="NCBI Taxonomy" id="50990"/>
    <lineage>
        <taxon>Eukaryota</taxon>
        <taxon>Fungi</taxon>
        <taxon>Dikarya</taxon>
        <taxon>Basidiomycota</taxon>
        <taxon>Agaricomycotina</taxon>
        <taxon>Agaricomycetes</taxon>
        <taxon>Hymenochaetales</taxon>
        <taxon>Rickenellaceae</taxon>
        <taxon>Rickenella</taxon>
    </lineage>
</organism>
<dbReference type="VEuPathDB" id="FungiDB:BD410DRAFT_842775"/>
<dbReference type="STRING" id="50990.A0A4Y7PTY7"/>
<dbReference type="AlphaFoldDB" id="A0A4Y7PTY7"/>
<dbReference type="EMBL" id="ML170206">
    <property type="protein sequence ID" value="TDL18615.1"/>
    <property type="molecule type" value="Genomic_DNA"/>
</dbReference>
<evidence type="ECO:0000313" key="3">
    <source>
        <dbReference type="EMBL" id="TDL18615.1"/>
    </source>
</evidence>